<dbReference type="Proteomes" id="UP001151760">
    <property type="component" value="Unassembled WGS sequence"/>
</dbReference>
<proteinExistence type="predicted"/>
<feature type="compositionally biased region" description="Low complexity" evidence="1">
    <location>
        <begin position="86"/>
        <end position="97"/>
    </location>
</feature>
<evidence type="ECO:0000313" key="2">
    <source>
        <dbReference type="EMBL" id="GJS60125.1"/>
    </source>
</evidence>
<reference evidence="2" key="1">
    <citation type="journal article" date="2022" name="Int. J. Mol. Sci.">
        <title>Draft Genome of Tanacetum Coccineum: Genomic Comparison of Closely Related Tanacetum-Family Plants.</title>
        <authorList>
            <person name="Yamashiro T."/>
            <person name="Shiraishi A."/>
            <person name="Nakayama K."/>
            <person name="Satake H."/>
        </authorList>
    </citation>
    <scope>NUCLEOTIDE SEQUENCE</scope>
</reference>
<protein>
    <submittedName>
        <fullName evidence="2">Uncharacterized protein</fullName>
    </submittedName>
</protein>
<feature type="region of interest" description="Disordered" evidence="1">
    <location>
        <begin position="78"/>
        <end position="97"/>
    </location>
</feature>
<comment type="caution">
    <text evidence="2">The sequence shown here is derived from an EMBL/GenBank/DDBJ whole genome shotgun (WGS) entry which is preliminary data.</text>
</comment>
<evidence type="ECO:0000256" key="1">
    <source>
        <dbReference type="SAM" id="MobiDB-lite"/>
    </source>
</evidence>
<gene>
    <name evidence="2" type="ORF">Tco_0654909</name>
</gene>
<sequence>MACNQMSDCNPFFKEKGSVRFSALYLKKKRNLLVFTSVDMIVMTSMVELESLFGHLFDELSNGENQVVSKSSDVTTADAFDKRQQQQDSTSSTSSLATTISADGNFDFQNRRDLPRNTPLDRVEVLVDSGNENGYELRIPVKEISFEFLHGSQTQLHLKGVRYQSPIQDGVTLDDCFVGRGTIMFEDDIEVITKFLKLAACLENALLFLNAFGHVELPPKQTPLGTDKNFQYTDILREG</sequence>
<name>A0ABQ4X558_9ASTR</name>
<dbReference type="EMBL" id="BQNB010009200">
    <property type="protein sequence ID" value="GJS60125.1"/>
    <property type="molecule type" value="Genomic_DNA"/>
</dbReference>
<keyword evidence="3" id="KW-1185">Reference proteome</keyword>
<organism evidence="2 3">
    <name type="scientific">Tanacetum coccineum</name>
    <dbReference type="NCBI Taxonomy" id="301880"/>
    <lineage>
        <taxon>Eukaryota</taxon>
        <taxon>Viridiplantae</taxon>
        <taxon>Streptophyta</taxon>
        <taxon>Embryophyta</taxon>
        <taxon>Tracheophyta</taxon>
        <taxon>Spermatophyta</taxon>
        <taxon>Magnoliopsida</taxon>
        <taxon>eudicotyledons</taxon>
        <taxon>Gunneridae</taxon>
        <taxon>Pentapetalae</taxon>
        <taxon>asterids</taxon>
        <taxon>campanulids</taxon>
        <taxon>Asterales</taxon>
        <taxon>Asteraceae</taxon>
        <taxon>Asteroideae</taxon>
        <taxon>Anthemideae</taxon>
        <taxon>Anthemidinae</taxon>
        <taxon>Tanacetum</taxon>
    </lineage>
</organism>
<accession>A0ABQ4X558</accession>
<evidence type="ECO:0000313" key="3">
    <source>
        <dbReference type="Proteomes" id="UP001151760"/>
    </source>
</evidence>
<reference evidence="2" key="2">
    <citation type="submission" date="2022-01" db="EMBL/GenBank/DDBJ databases">
        <authorList>
            <person name="Yamashiro T."/>
            <person name="Shiraishi A."/>
            <person name="Satake H."/>
            <person name="Nakayama K."/>
        </authorList>
    </citation>
    <scope>NUCLEOTIDE SEQUENCE</scope>
</reference>